<reference evidence="2" key="2">
    <citation type="submission" date="2020-11" db="EMBL/GenBank/DDBJ databases">
        <authorList>
            <person name="McCartney M.A."/>
            <person name="Auch B."/>
            <person name="Kono T."/>
            <person name="Mallez S."/>
            <person name="Becker A."/>
            <person name="Gohl D.M."/>
            <person name="Silverstein K.A.T."/>
            <person name="Koren S."/>
            <person name="Bechman K.B."/>
            <person name="Herman A."/>
            <person name="Abrahante J.E."/>
            <person name="Garbe J."/>
        </authorList>
    </citation>
    <scope>NUCLEOTIDE SEQUENCE</scope>
    <source>
        <strain evidence="2">Duluth1</strain>
        <tissue evidence="2">Whole animal</tissue>
    </source>
</reference>
<reference evidence="2" key="1">
    <citation type="journal article" date="2019" name="bioRxiv">
        <title>The Genome of the Zebra Mussel, Dreissena polymorpha: A Resource for Invasive Species Research.</title>
        <authorList>
            <person name="McCartney M.A."/>
            <person name="Auch B."/>
            <person name="Kono T."/>
            <person name="Mallez S."/>
            <person name="Zhang Y."/>
            <person name="Obille A."/>
            <person name="Becker A."/>
            <person name="Abrahante J.E."/>
            <person name="Garbe J."/>
            <person name="Badalamenti J.P."/>
            <person name="Herman A."/>
            <person name="Mangelson H."/>
            <person name="Liachko I."/>
            <person name="Sullivan S."/>
            <person name="Sone E.D."/>
            <person name="Koren S."/>
            <person name="Silverstein K.A.T."/>
            <person name="Beckman K.B."/>
            <person name="Gohl D.M."/>
        </authorList>
    </citation>
    <scope>NUCLEOTIDE SEQUENCE</scope>
    <source>
        <strain evidence="2">Duluth1</strain>
        <tissue evidence="2">Whole animal</tissue>
    </source>
</reference>
<gene>
    <name evidence="2" type="ORF">DPMN_118548</name>
</gene>
<accession>A0A9D4GNB1</accession>
<evidence type="ECO:0000259" key="1">
    <source>
        <dbReference type="Pfam" id="PF17921"/>
    </source>
</evidence>
<comment type="caution">
    <text evidence="2">The sequence shown here is derived from an EMBL/GenBank/DDBJ whole genome shotgun (WGS) entry which is preliminary data.</text>
</comment>
<proteinExistence type="predicted"/>
<dbReference type="AlphaFoldDB" id="A0A9D4GNB1"/>
<dbReference type="Gene3D" id="1.10.340.70">
    <property type="match status" value="1"/>
</dbReference>
<organism evidence="2 3">
    <name type="scientific">Dreissena polymorpha</name>
    <name type="common">Zebra mussel</name>
    <name type="synonym">Mytilus polymorpha</name>
    <dbReference type="NCBI Taxonomy" id="45954"/>
    <lineage>
        <taxon>Eukaryota</taxon>
        <taxon>Metazoa</taxon>
        <taxon>Spiralia</taxon>
        <taxon>Lophotrochozoa</taxon>
        <taxon>Mollusca</taxon>
        <taxon>Bivalvia</taxon>
        <taxon>Autobranchia</taxon>
        <taxon>Heteroconchia</taxon>
        <taxon>Euheterodonta</taxon>
        <taxon>Imparidentia</taxon>
        <taxon>Neoheterodontei</taxon>
        <taxon>Myida</taxon>
        <taxon>Dreissenoidea</taxon>
        <taxon>Dreissenidae</taxon>
        <taxon>Dreissena</taxon>
    </lineage>
</organism>
<keyword evidence="3" id="KW-1185">Reference proteome</keyword>
<sequence>MLKTRYFINLVLGCDLYRFVPGKIDGTKVVLKKDVNNILKEFHGSAFGGHSGINKTREAIHLRYWWPGLTEDIKKYVSINQEKGGNGRG</sequence>
<name>A0A9D4GNB1_DREPO</name>
<dbReference type="Proteomes" id="UP000828390">
    <property type="component" value="Unassembled WGS sequence"/>
</dbReference>
<dbReference type="EMBL" id="JAIWYP010000005">
    <property type="protein sequence ID" value="KAH3817022.1"/>
    <property type="molecule type" value="Genomic_DNA"/>
</dbReference>
<dbReference type="Pfam" id="PF17921">
    <property type="entry name" value="Integrase_H2C2"/>
    <property type="match status" value="1"/>
</dbReference>
<evidence type="ECO:0000313" key="3">
    <source>
        <dbReference type="Proteomes" id="UP000828390"/>
    </source>
</evidence>
<protein>
    <recommendedName>
        <fullName evidence="1">Integrase zinc-binding domain-containing protein</fullName>
    </recommendedName>
</protein>
<evidence type="ECO:0000313" key="2">
    <source>
        <dbReference type="EMBL" id="KAH3817022.1"/>
    </source>
</evidence>
<dbReference type="InterPro" id="IPR041588">
    <property type="entry name" value="Integrase_H2C2"/>
</dbReference>
<feature type="domain" description="Integrase zinc-binding" evidence="1">
    <location>
        <begin position="33"/>
        <end position="77"/>
    </location>
</feature>